<dbReference type="Gene3D" id="3.40.50.720">
    <property type="entry name" value="NAD(P)-binding Rossmann-like Domain"/>
    <property type="match status" value="1"/>
</dbReference>
<accession>N8NX41</accession>
<dbReference type="GO" id="GO:0005737">
    <property type="term" value="C:cytoplasm"/>
    <property type="evidence" value="ECO:0007669"/>
    <property type="project" value="TreeGrafter"/>
</dbReference>
<keyword evidence="1" id="KW-0472">Membrane</keyword>
<dbReference type="InterPro" id="IPR013120">
    <property type="entry name" value="FAR_NAD-bd"/>
</dbReference>
<dbReference type="Proteomes" id="UP000013086">
    <property type="component" value="Unassembled WGS sequence"/>
</dbReference>
<dbReference type="eggNOG" id="COG0451">
    <property type="taxonomic scope" value="Bacteria"/>
</dbReference>
<proteinExistence type="predicted"/>
<dbReference type="PANTHER" id="PTHR48079:SF6">
    <property type="entry name" value="NAD(P)-BINDING DOMAIN-CONTAINING PROTEIN-RELATED"/>
    <property type="match status" value="1"/>
</dbReference>
<dbReference type="PATRIC" id="fig|1217715.3.peg.2566"/>
<dbReference type="SUPFAM" id="SSF51735">
    <property type="entry name" value="NAD(P)-binding Rossmann-fold domains"/>
    <property type="match status" value="1"/>
</dbReference>
<feature type="transmembrane region" description="Helical" evidence="1">
    <location>
        <begin position="7"/>
        <end position="26"/>
    </location>
</feature>
<keyword evidence="1" id="KW-0812">Transmembrane</keyword>
<evidence type="ECO:0000259" key="2">
    <source>
        <dbReference type="Pfam" id="PF07993"/>
    </source>
</evidence>
<evidence type="ECO:0000313" key="4">
    <source>
        <dbReference type="Proteomes" id="UP000013086"/>
    </source>
</evidence>
<sequence length="359" mass="40917">MHISNQIALVVGATGFIGKFLIARLLSNNAQVFALCRNVEQQAPQLRQWLTDQGIAHQQLNFIQGDVTLPNLGLSKQDWQQLKAVNYLYNTSALFAWNLTMQQAKSVNVNGLELLLERVSKHCQLERAVHLSGYMLTLNEHLQAAGIYRNRIEQTDWPRVYARLGAYEASKIQGHFTWVKHAIQYNIPWTIIHPATVIGDETSGEIPSYQPIAHLIQQLKQGKMTAIPGTSQHYLPLVSVTMLVDAIIHAAQDPNTLQQEILVANPKQVSFQELIQLIAQQLHLKPPRYFISLKLLKQVLKWSWLAQKLDMSAEMLNFIRTEPLDLERFIALNQQWNIPNTDIESKVKKTVAWVSRLKS</sequence>
<gene>
    <name evidence="3" type="ORF">F994_02625</name>
</gene>
<organism evidence="3 4">
    <name type="scientific">Acinetobacter bohemicus ANC 3994</name>
    <dbReference type="NCBI Taxonomy" id="1217715"/>
    <lineage>
        <taxon>Bacteria</taxon>
        <taxon>Pseudomonadati</taxon>
        <taxon>Pseudomonadota</taxon>
        <taxon>Gammaproteobacteria</taxon>
        <taxon>Moraxellales</taxon>
        <taxon>Moraxellaceae</taxon>
        <taxon>Acinetobacter</taxon>
    </lineage>
</organism>
<dbReference type="AlphaFoldDB" id="N8NX41"/>
<reference evidence="3 4" key="1">
    <citation type="submission" date="2013-02" db="EMBL/GenBank/DDBJ databases">
        <title>The Genome Sequence of Acinetobacter sp. ANC 3994.</title>
        <authorList>
            <consortium name="The Broad Institute Genome Sequencing Platform"/>
            <consortium name="The Broad Institute Genome Sequencing Center for Infectious Disease"/>
            <person name="Cerqueira G."/>
            <person name="Feldgarden M."/>
            <person name="Courvalin P."/>
            <person name="Perichon B."/>
            <person name="Grillot-Courvalin C."/>
            <person name="Clermont D."/>
            <person name="Rocha E."/>
            <person name="Yoon E.-J."/>
            <person name="Nemec A."/>
            <person name="Walker B."/>
            <person name="Young S.K."/>
            <person name="Zeng Q."/>
            <person name="Gargeya S."/>
            <person name="Fitzgerald M."/>
            <person name="Haas B."/>
            <person name="Abouelleil A."/>
            <person name="Alvarado L."/>
            <person name="Arachchi H.M."/>
            <person name="Berlin A.M."/>
            <person name="Chapman S.B."/>
            <person name="Dewar J."/>
            <person name="Goldberg J."/>
            <person name="Griggs A."/>
            <person name="Gujja S."/>
            <person name="Hansen M."/>
            <person name="Howarth C."/>
            <person name="Imamovic A."/>
            <person name="Larimer J."/>
            <person name="McCowan C."/>
            <person name="Murphy C."/>
            <person name="Neiman D."/>
            <person name="Pearson M."/>
            <person name="Priest M."/>
            <person name="Roberts A."/>
            <person name="Saif S."/>
            <person name="Shea T."/>
            <person name="Sisk P."/>
            <person name="Sykes S."/>
            <person name="Wortman J."/>
            <person name="Nusbaum C."/>
            <person name="Birren B."/>
        </authorList>
    </citation>
    <scope>NUCLEOTIDE SEQUENCE [LARGE SCALE GENOMIC DNA]</scope>
    <source>
        <strain evidence="3 4">ANC 3994</strain>
    </source>
</reference>
<dbReference type="PANTHER" id="PTHR48079">
    <property type="entry name" value="PROTEIN YEEZ"/>
    <property type="match status" value="1"/>
</dbReference>
<comment type="caution">
    <text evidence="3">The sequence shown here is derived from an EMBL/GenBank/DDBJ whole genome shotgun (WGS) entry which is preliminary data.</text>
</comment>
<dbReference type="HOGENOM" id="CLU_065997_0_0_6"/>
<feature type="domain" description="Thioester reductase (TE)" evidence="2">
    <location>
        <begin position="11"/>
        <end position="247"/>
    </location>
</feature>
<name>N8NX41_9GAMM</name>
<dbReference type="Pfam" id="PF07993">
    <property type="entry name" value="NAD_binding_4"/>
    <property type="match status" value="1"/>
</dbReference>
<dbReference type="InterPro" id="IPR036291">
    <property type="entry name" value="NAD(P)-bd_dom_sf"/>
</dbReference>
<dbReference type="InterPro" id="IPR051783">
    <property type="entry name" value="NAD(P)-dependent_oxidoreduct"/>
</dbReference>
<dbReference type="EMBL" id="APOH01000016">
    <property type="protein sequence ID" value="ENU18941.1"/>
    <property type="molecule type" value="Genomic_DNA"/>
</dbReference>
<dbReference type="OrthoDB" id="9803010at2"/>
<keyword evidence="1" id="KW-1133">Transmembrane helix</keyword>
<evidence type="ECO:0000256" key="1">
    <source>
        <dbReference type="SAM" id="Phobius"/>
    </source>
</evidence>
<evidence type="ECO:0000313" key="3">
    <source>
        <dbReference type="EMBL" id="ENU18941.1"/>
    </source>
</evidence>
<dbReference type="RefSeq" id="WP_004649175.1">
    <property type="nucleotide sequence ID" value="NZ_KB849164.1"/>
</dbReference>
<dbReference type="GO" id="GO:0004029">
    <property type="term" value="F:aldehyde dehydrogenase (NAD+) activity"/>
    <property type="evidence" value="ECO:0007669"/>
    <property type="project" value="TreeGrafter"/>
</dbReference>
<protein>
    <recommendedName>
        <fullName evidence="2">Thioester reductase (TE) domain-containing protein</fullName>
    </recommendedName>
</protein>